<dbReference type="SMART" id="SM00448">
    <property type="entry name" value="REC"/>
    <property type="match status" value="1"/>
</dbReference>
<dbReference type="InterPro" id="IPR037522">
    <property type="entry name" value="HD_GYP_dom"/>
</dbReference>
<dbReference type="Proteomes" id="UP001432180">
    <property type="component" value="Chromosome"/>
</dbReference>
<evidence type="ECO:0000313" key="4">
    <source>
        <dbReference type="EMBL" id="WPL15783.1"/>
    </source>
</evidence>
<dbReference type="SMART" id="SM00471">
    <property type="entry name" value="HDc"/>
    <property type="match status" value="1"/>
</dbReference>
<keyword evidence="5" id="KW-1185">Reference proteome</keyword>
<keyword evidence="4" id="KW-0378">Hydrolase</keyword>
<gene>
    <name evidence="4" type="primary">rpfG_2</name>
    <name evidence="4" type="ORF">Thiowin_00700</name>
</gene>
<feature type="modified residue" description="4-aspartylphosphate" evidence="1">
    <location>
        <position position="61"/>
    </location>
</feature>
<dbReference type="EC" id="3.1.4.52" evidence="4"/>
<evidence type="ECO:0000259" key="2">
    <source>
        <dbReference type="PROSITE" id="PS50110"/>
    </source>
</evidence>
<feature type="domain" description="HD-GYP" evidence="3">
    <location>
        <begin position="155"/>
        <end position="365"/>
    </location>
</feature>
<dbReference type="InterPro" id="IPR011006">
    <property type="entry name" value="CheY-like_superfamily"/>
</dbReference>
<organism evidence="4 5">
    <name type="scientific">Thiorhodovibrio winogradskyi</name>
    <dbReference type="NCBI Taxonomy" id="77007"/>
    <lineage>
        <taxon>Bacteria</taxon>
        <taxon>Pseudomonadati</taxon>
        <taxon>Pseudomonadota</taxon>
        <taxon>Gammaproteobacteria</taxon>
        <taxon>Chromatiales</taxon>
        <taxon>Chromatiaceae</taxon>
        <taxon>Thiorhodovibrio</taxon>
    </lineage>
</organism>
<sequence length="380" mass="42115">MTAISRCTILAVDDTEANIDVLMDTLGNDYELMVAMDGPSALEAVATAITDGTPPDLILLDIMMPGMTGYEVCERLKADATTADIPVIFLTALTEIGSKTRGFQVGAVDYMTKPFEIPEVRARVQTHLSLALARRELARQNQILEETVRQRTRELVLTQDVTIHALASLAETRDNETGGHIRRTQNYVRALAEQLRDTDKLDNADIEMLHKSAPLHDIGKVGIPDAILLKPGRLTEEEFEVMKSHPTLGMQALAVAEHCFHGETEPGNFLRFAKEIAYSHHERWDGAGYPRGLAGDDIPLSARLMALADVYDALISRRVYKPPFPHAQAVEIILKGRDAHFDPRVVDAFLARQEDFRQIALANADHAEEVETLSQAYVRG</sequence>
<dbReference type="Gene3D" id="1.10.3210.10">
    <property type="entry name" value="Hypothetical protein af1432"/>
    <property type="match status" value="1"/>
</dbReference>
<dbReference type="CDD" id="cd00077">
    <property type="entry name" value="HDc"/>
    <property type="match status" value="1"/>
</dbReference>
<dbReference type="PROSITE" id="PS50110">
    <property type="entry name" value="RESPONSE_REGULATORY"/>
    <property type="match status" value="1"/>
</dbReference>
<protein>
    <submittedName>
        <fullName evidence="4">Cyclic di-GMP phosphodiesterase response regulator RpfG</fullName>
        <ecNumber evidence="4">3.1.4.52</ecNumber>
    </submittedName>
</protein>
<dbReference type="Pfam" id="PF00072">
    <property type="entry name" value="Response_reg"/>
    <property type="match status" value="1"/>
</dbReference>
<dbReference type="CDD" id="cd19920">
    <property type="entry name" value="REC_PA4781-like"/>
    <property type="match status" value="1"/>
</dbReference>
<dbReference type="Gene3D" id="3.40.50.2300">
    <property type="match status" value="1"/>
</dbReference>
<proteinExistence type="predicted"/>
<dbReference type="Pfam" id="PF13487">
    <property type="entry name" value="HD_5"/>
    <property type="match status" value="1"/>
</dbReference>
<dbReference type="GO" id="GO:0071111">
    <property type="term" value="F:cyclic-guanylate-specific phosphodiesterase activity"/>
    <property type="evidence" value="ECO:0007669"/>
    <property type="project" value="UniProtKB-EC"/>
</dbReference>
<feature type="domain" description="Response regulatory" evidence="2">
    <location>
        <begin position="8"/>
        <end position="128"/>
    </location>
</feature>
<dbReference type="RefSeq" id="WP_328986334.1">
    <property type="nucleotide sequence ID" value="NZ_CP121472.1"/>
</dbReference>
<dbReference type="InterPro" id="IPR052020">
    <property type="entry name" value="Cyclic_di-GMP/3'3'-cGAMP_PDE"/>
</dbReference>
<name>A0ABZ0S552_9GAMM</name>
<dbReference type="EMBL" id="CP121472">
    <property type="protein sequence ID" value="WPL15783.1"/>
    <property type="molecule type" value="Genomic_DNA"/>
</dbReference>
<dbReference type="PROSITE" id="PS51832">
    <property type="entry name" value="HD_GYP"/>
    <property type="match status" value="1"/>
</dbReference>
<evidence type="ECO:0000259" key="3">
    <source>
        <dbReference type="PROSITE" id="PS51832"/>
    </source>
</evidence>
<dbReference type="PANTHER" id="PTHR45228:SF5">
    <property type="entry name" value="CYCLIC DI-GMP PHOSPHODIESTERASE VC_1348-RELATED"/>
    <property type="match status" value="1"/>
</dbReference>
<dbReference type="PANTHER" id="PTHR45228">
    <property type="entry name" value="CYCLIC DI-GMP PHOSPHODIESTERASE TM_0186-RELATED"/>
    <property type="match status" value="1"/>
</dbReference>
<dbReference type="InterPro" id="IPR001789">
    <property type="entry name" value="Sig_transdc_resp-reg_receiver"/>
</dbReference>
<reference evidence="4 5" key="1">
    <citation type="journal article" date="2023" name="Microorganisms">
        <title>Thiorhodovibrio frisius and Trv. litoralis spp. nov., Two Novel Members from a Clade of Fastidious Purple Sulfur Bacteria That Exhibit Unique Red-Shifted Light-Harvesting Capabilities.</title>
        <authorList>
            <person name="Methner A."/>
            <person name="Kuzyk S.B."/>
            <person name="Petersen J."/>
            <person name="Bauer S."/>
            <person name="Brinkmann H."/>
            <person name="Sichau K."/>
            <person name="Wanner G."/>
            <person name="Wolf J."/>
            <person name="Neumann-Schaal M."/>
            <person name="Henke P."/>
            <person name="Tank M."/>
            <person name="Sproer C."/>
            <person name="Bunk B."/>
            <person name="Overmann J."/>
        </authorList>
    </citation>
    <scope>NUCLEOTIDE SEQUENCE [LARGE SCALE GENOMIC DNA]</scope>
    <source>
        <strain evidence="4 5">DSM 6702</strain>
    </source>
</reference>
<dbReference type="InterPro" id="IPR003607">
    <property type="entry name" value="HD/PDEase_dom"/>
</dbReference>
<accession>A0ABZ0S552</accession>
<evidence type="ECO:0000313" key="5">
    <source>
        <dbReference type="Proteomes" id="UP001432180"/>
    </source>
</evidence>
<evidence type="ECO:0000256" key="1">
    <source>
        <dbReference type="PROSITE-ProRule" id="PRU00169"/>
    </source>
</evidence>
<dbReference type="SUPFAM" id="SSF52172">
    <property type="entry name" value="CheY-like"/>
    <property type="match status" value="1"/>
</dbReference>
<keyword evidence="1" id="KW-0597">Phosphoprotein</keyword>
<dbReference type="SUPFAM" id="SSF109604">
    <property type="entry name" value="HD-domain/PDEase-like"/>
    <property type="match status" value="1"/>
</dbReference>